<dbReference type="EMBL" id="NJHN03000037">
    <property type="protein sequence ID" value="KAH9422184.1"/>
    <property type="molecule type" value="Genomic_DNA"/>
</dbReference>
<sequence>MHQEYCFVNELSVLLNPIVAVLLIVGCETFLRFADSVGFGIFRITCSFSSSELVVDDVVDDDIDDISSVFSSDFFGSIIGIGCCCLCRCSRLVVNCEINSILFINLFFKTSNSVDNSSILSTDIVISVLDCDNSCCCFKQQCCCNILCTNDIFDVIDD</sequence>
<organism evidence="2 3">
    <name type="scientific">Dermatophagoides pteronyssinus</name>
    <name type="common">European house dust mite</name>
    <dbReference type="NCBI Taxonomy" id="6956"/>
    <lineage>
        <taxon>Eukaryota</taxon>
        <taxon>Metazoa</taxon>
        <taxon>Ecdysozoa</taxon>
        <taxon>Arthropoda</taxon>
        <taxon>Chelicerata</taxon>
        <taxon>Arachnida</taxon>
        <taxon>Acari</taxon>
        <taxon>Acariformes</taxon>
        <taxon>Sarcoptiformes</taxon>
        <taxon>Astigmata</taxon>
        <taxon>Psoroptidia</taxon>
        <taxon>Analgoidea</taxon>
        <taxon>Pyroglyphidae</taxon>
        <taxon>Dermatophagoidinae</taxon>
        <taxon>Dermatophagoides</taxon>
    </lineage>
</organism>
<comment type="caution">
    <text evidence="2">The sequence shown here is derived from an EMBL/GenBank/DDBJ whole genome shotgun (WGS) entry which is preliminary data.</text>
</comment>
<accession>A0ABQ8JHW5</accession>
<keyword evidence="1" id="KW-0812">Transmembrane</keyword>
<protein>
    <submittedName>
        <fullName evidence="2">Uncharacterized protein</fullName>
    </submittedName>
</protein>
<keyword evidence="3" id="KW-1185">Reference proteome</keyword>
<keyword evidence="1" id="KW-1133">Transmembrane helix</keyword>
<reference evidence="2 3" key="2">
    <citation type="journal article" date="2022" name="Mol. Biol. Evol.">
        <title>Comparative Genomics Reveals Insights into the Divergent Evolution of Astigmatic Mites and Household Pest Adaptations.</title>
        <authorList>
            <person name="Xiong Q."/>
            <person name="Wan A.T."/>
            <person name="Liu X."/>
            <person name="Fung C.S."/>
            <person name="Xiao X."/>
            <person name="Malainual N."/>
            <person name="Hou J."/>
            <person name="Wang L."/>
            <person name="Wang M."/>
            <person name="Yang K.Y."/>
            <person name="Cui Y."/>
            <person name="Leung E.L."/>
            <person name="Nong W."/>
            <person name="Shin S.K."/>
            <person name="Au S.W."/>
            <person name="Jeong K.Y."/>
            <person name="Chew F.T."/>
            <person name="Hui J.H."/>
            <person name="Leung T.F."/>
            <person name="Tungtrongchitr A."/>
            <person name="Zhong N."/>
            <person name="Liu Z."/>
            <person name="Tsui S.K."/>
        </authorList>
    </citation>
    <scope>NUCLEOTIDE SEQUENCE [LARGE SCALE GENOMIC DNA]</scope>
    <source>
        <strain evidence="2">Derp</strain>
    </source>
</reference>
<proteinExistence type="predicted"/>
<feature type="transmembrane region" description="Helical" evidence="1">
    <location>
        <begin position="14"/>
        <end position="34"/>
    </location>
</feature>
<reference evidence="2 3" key="1">
    <citation type="journal article" date="2018" name="J. Allergy Clin. Immunol.">
        <title>High-quality assembly of Dermatophagoides pteronyssinus genome and transcriptome reveals a wide range of novel allergens.</title>
        <authorList>
            <person name="Liu X.Y."/>
            <person name="Yang K.Y."/>
            <person name="Wang M.Q."/>
            <person name="Kwok J.S."/>
            <person name="Zeng X."/>
            <person name="Yang Z."/>
            <person name="Xiao X.J."/>
            <person name="Lau C.P."/>
            <person name="Li Y."/>
            <person name="Huang Z.M."/>
            <person name="Ba J.G."/>
            <person name="Yim A.K."/>
            <person name="Ouyang C.Y."/>
            <person name="Ngai S.M."/>
            <person name="Chan T.F."/>
            <person name="Leung E.L."/>
            <person name="Liu L."/>
            <person name="Liu Z.G."/>
            <person name="Tsui S.K."/>
        </authorList>
    </citation>
    <scope>NUCLEOTIDE SEQUENCE [LARGE SCALE GENOMIC DNA]</scope>
    <source>
        <strain evidence="2">Derp</strain>
    </source>
</reference>
<evidence type="ECO:0000313" key="3">
    <source>
        <dbReference type="Proteomes" id="UP000887458"/>
    </source>
</evidence>
<evidence type="ECO:0000313" key="2">
    <source>
        <dbReference type="EMBL" id="KAH9422184.1"/>
    </source>
</evidence>
<gene>
    <name evidence="2" type="ORF">DERP_002479</name>
</gene>
<evidence type="ECO:0000256" key="1">
    <source>
        <dbReference type="SAM" id="Phobius"/>
    </source>
</evidence>
<dbReference type="Proteomes" id="UP000887458">
    <property type="component" value="Unassembled WGS sequence"/>
</dbReference>
<keyword evidence="1" id="KW-0472">Membrane</keyword>
<name>A0ABQ8JHW5_DERPT</name>